<accession>A0ACB8D6Y8</accession>
<dbReference type="Proteomes" id="UP000821865">
    <property type="component" value="Chromosome 3"/>
</dbReference>
<gene>
    <name evidence="1" type="ORF">HPB49_017774</name>
</gene>
<evidence type="ECO:0000313" key="2">
    <source>
        <dbReference type="Proteomes" id="UP000821865"/>
    </source>
</evidence>
<name>A0ACB8D6Y8_DERSI</name>
<evidence type="ECO:0000313" key="1">
    <source>
        <dbReference type="EMBL" id="KAH7960212.1"/>
    </source>
</evidence>
<proteinExistence type="predicted"/>
<comment type="caution">
    <text evidence="1">The sequence shown here is derived from an EMBL/GenBank/DDBJ whole genome shotgun (WGS) entry which is preliminary data.</text>
</comment>
<keyword evidence="2" id="KW-1185">Reference proteome</keyword>
<sequence length="126" mass="13936">MEETLQAGADIVAAHAAAVGLACSPTKSELLLLHPPRCHTGTGPPPNIRINIDDQQVPEVDIVRILGIIIQNNGKNTATITNLTNTVHQTMRLIRRIANRHRGMREHDLRRLIQAFVISRVVYSLP</sequence>
<organism evidence="1 2">
    <name type="scientific">Dermacentor silvarum</name>
    <name type="common">Tick</name>
    <dbReference type="NCBI Taxonomy" id="543639"/>
    <lineage>
        <taxon>Eukaryota</taxon>
        <taxon>Metazoa</taxon>
        <taxon>Ecdysozoa</taxon>
        <taxon>Arthropoda</taxon>
        <taxon>Chelicerata</taxon>
        <taxon>Arachnida</taxon>
        <taxon>Acari</taxon>
        <taxon>Parasitiformes</taxon>
        <taxon>Ixodida</taxon>
        <taxon>Ixodoidea</taxon>
        <taxon>Ixodidae</taxon>
        <taxon>Rhipicephalinae</taxon>
        <taxon>Dermacentor</taxon>
    </lineage>
</organism>
<reference evidence="1" key="1">
    <citation type="submission" date="2020-05" db="EMBL/GenBank/DDBJ databases">
        <title>Large-scale comparative analyses of tick genomes elucidate their genetic diversity and vector capacities.</title>
        <authorList>
            <person name="Jia N."/>
            <person name="Wang J."/>
            <person name="Shi W."/>
            <person name="Du L."/>
            <person name="Sun Y."/>
            <person name="Zhan W."/>
            <person name="Jiang J."/>
            <person name="Wang Q."/>
            <person name="Zhang B."/>
            <person name="Ji P."/>
            <person name="Sakyi L.B."/>
            <person name="Cui X."/>
            <person name="Yuan T."/>
            <person name="Jiang B."/>
            <person name="Yang W."/>
            <person name="Lam T.T.-Y."/>
            <person name="Chang Q."/>
            <person name="Ding S."/>
            <person name="Wang X."/>
            <person name="Zhu J."/>
            <person name="Ruan X."/>
            <person name="Zhao L."/>
            <person name="Wei J."/>
            <person name="Que T."/>
            <person name="Du C."/>
            <person name="Cheng J."/>
            <person name="Dai P."/>
            <person name="Han X."/>
            <person name="Huang E."/>
            <person name="Gao Y."/>
            <person name="Liu J."/>
            <person name="Shao H."/>
            <person name="Ye R."/>
            <person name="Li L."/>
            <person name="Wei W."/>
            <person name="Wang X."/>
            <person name="Wang C."/>
            <person name="Yang T."/>
            <person name="Huo Q."/>
            <person name="Li W."/>
            <person name="Guo W."/>
            <person name="Chen H."/>
            <person name="Zhou L."/>
            <person name="Ni X."/>
            <person name="Tian J."/>
            <person name="Zhou Y."/>
            <person name="Sheng Y."/>
            <person name="Liu T."/>
            <person name="Pan Y."/>
            <person name="Xia L."/>
            <person name="Li J."/>
            <person name="Zhao F."/>
            <person name="Cao W."/>
        </authorList>
    </citation>
    <scope>NUCLEOTIDE SEQUENCE</scope>
    <source>
        <strain evidence="1">Dsil-2018</strain>
    </source>
</reference>
<dbReference type="EMBL" id="CM023472">
    <property type="protein sequence ID" value="KAH7960212.1"/>
    <property type="molecule type" value="Genomic_DNA"/>
</dbReference>
<protein>
    <submittedName>
        <fullName evidence="1">Uncharacterized protein</fullName>
    </submittedName>
</protein>